<dbReference type="InterPro" id="IPR007219">
    <property type="entry name" value="XnlR_reg_dom"/>
</dbReference>
<dbReference type="InterPro" id="IPR052761">
    <property type="entry name" value="Fungal_Detox/Toxin_TFs"/>
</dbReference>
<evidence type="ECO:0000256" key="1">
    <source>
        <dbReference type="ARBA" id="ARBA00023242"/>
    </source>
</evidence>
<dbReference type="Proteomes" id="UP000077002">
    <property type="component" value="Unassembled WGS sequence"/>
</dbReference>
<evidence type="ECO:0000313" key="4">
    <source>
        <dbReference type="Proteomes" id="UP000077002"/>
    </source>
</evidence>
<keyword evidence="1" id="KW-0539">Nucleus</keyword>
<gene>
    <name evidence="3" type="ORF">AYO21_09811</name>
</gene>
<feature type="domain" description="Xylanolytic transcriptional activator regulatory" evidence="2">
    <location>
        <begin position="21"/>
        <end position="118"/>
    </location>
</feature>
<dbReference type="PANTHER" id="PTHR47425:SF2">
    <property type="entry name" value="FARB-RELATED"/>
    <property type="match status" value="1"/>
</dbReference>
<dbReference type="EMBL" id="LVKK01000102">
    <property type="protein sequence ID" value="OAG36018.1"/>
    <property type="molecule type" value="Genomic_DNA"/>
</dbReference>
<dbReference type="Pfam" id="PF04082">
    <property type="entry name" value="Fungal_trans"/>
    <property type="match status" value="1"/>
</dbReference>
<dbReference type="GO" id="GO:0008270">
    <property type="term" value="F:zinc ion binding"/>
    <property type="evidence" value="ECO:0007669"/>
    <property type="project" value="InterPro"/>
</dbReference>
<dbReference type="OrthoDB" id="4161332at2759"/>
<sequence>MLQFVPFSILERLGFPNFRTARAAFYRRAKALFHVDSYRSNLCSAQGALLLTYYVSAPDSQANTQWLSSAISLARTINAHRQHLLGEASVQRRSVLQRLWCCCLVRDRILALALRRPLQIGAEKEIIAGDGARILRAETAQSIVYDFPTKLALATSFSALCKLANLSSQVLCILSLDPSSPGSEEPTTITERVQDCAEDLDHWFAENLARYRVNSLADKFLTLQNNVISIYYHSTKIALWNHASYVAITKGCPLHVEASAGWREVETAIHGIDTSLQRIADQDMLSFMPISIIAHIAIPVLRHILNIKLRQWEQSATTRRRLEVYLAALNALKEKYEGVDQVLDYIRRIVTCLDARKMPPPSSRDVILPEKCPPSNNNDGVESLVGSPQVFLRSIVVIQIALSQGKYPEEHELPVLPVSSPAGSSTQSMCSCQSNESCELPELGDTFDGLLDTTFITGALELIQTEDAYVDDAMVTGQPNSFTSEVDFNEFIDLHDST</sequence>
<accession>A0A177EVN7</accession>
<dbReference type="RefSeq" id="XP_022507970.1">
    <property type="nucleotide sequence ID" value="XM_022659740.1"/>
</dbReference>
<comment type="caution">
    <text evidence="3">The sequence shown here is derived from an EMBL/GenBank/DDBJ whole genome shotgun (WGS) entry which is preliminary data.</text>
</comment>
<dbReference type="PANTHER" id="PTHR47425">
    <property type="entry name" value="FARB-RELATED"/>
    <property type="match status" value="1"/>
</dbReference>
<dbReference type="GO" id="GO:0006351">
    <property type="term" value="P:DNA-templated transcription"/>
    <property type="evidence" value="ECO:0007669"/>
    <property type="project" value="InterPro"/>
</dbReference>
<proteinExistence type="predicted"/>
<evidence type="ECO:0000259" key="2">
    <source>
        <dbReference type="Pfam" id="PF04082"/>
    </source>
</evidence>
<dbReference type="GO" id="GO:0003677">
    <property type="term" value="F:DNA binding"/>
    <property type="evidence" value="ECO:0007669"/>
    <property type="project" value="InterPro"/>
</dbReference>
<dbReference type="AlphaFoldDB" id="A0A177EVN7"/>
<dbReference type="GeneID" id="34604940"/>
<dbReference type="CDD" id="cd12148">
    <property type="entry name" value="fungal_TF_MHR"/>
    <property type="match status" value="1"/>
</dbReference>
<evidence type="ECO:0000313" key="3">
    <source>
        <dbReference type="EMBL" id="OAG36018.1"/>
    </source>
</evidence>
<keyword evidence="4" id="KW-1185">Reference proteome</keyword>
<protein>
    <recommendedName>
        <fullName evidence="2">Xylanolytic transcriptional activator regulatory domain-containing protein</fullName>
    </recommendedName>
</protein>
<reference evidence="3 4" key="1">
    <citation type="submission" date="2016-03" db="EMBL/GenBank/DDBJ databases">
        <title>Draft genome sequence of the Fonsecaea monophora CBS 269.37.</title>
        <authorList>
            <person name="Bombassaro A."/>
            <person name="Vinicius W.A."/>
            <person name="De Hoog S."/>
            <person name="Sun J."/>
            <person name="Souza E.M."/>
            <person name="Raittz R.T."/>
            <person name="Costa F."/>
            <person name="Leao A.C."/>
            <person name="Tadra-Sfeir M.Z."/>
            <person name="Baura V."/>
            <person name="Balsanelli E."/>
            <person name="Pedrosa F.O."/>
            <person name="Moreno L.F."/>
            <person name="Steffens M.B."/>
            <person name="Xi L."/>
            <person name="Bocca A.L."/>
            <person name="Felipe M.S."/>
            <person name="Teixeira M."/>
            <person name="Telles Filho F.Q."/>
            <person name="Azevedo C.M."/>
            <person name="Gomes R."/>
            <person name="Vicente V.A."/>
        </authorList>
    </citation>
    <scope>NUCLEOTIDE SEQUENCE [LARGE SCALE GENOMIC DNA]</scope>
    <source>
        <strain evidence="3 4">CBS 269.37</strain>
    </source>
</reference>
<organism evidence="3 4">
    <name type="scientific">Fonsecaea monophora</name>
    <dbReference type="NCBI Taxonomy" id="254056"/>
    <lineage>
        <taxon>Eukaryota</taxon>
        <taxon>Fungi</taxon>
        <taxon>Dikarya</taxon>
        <taxon>Ascomycota</taxon>
        <taxon>Pezizomycotina</taxon>
        <taxon>Eurotiomycetes</taxon>
        <taxon>Chaetothyriomycetidae</taxon>
        <taxon>Chaetothyriales</taxon>
        <taxon>Herpotrichiellaceae</taxon>
        <taxon>Fonsecaea</taxon>
    </lineage>
</organism>
<name>A0A177EVN7_9EURO</name>